<keyword evidence="3 5" id="KW-0732">Signal</keyword>
<dbReference type="InterPro" id="IPR011050">
    <property type="entry name" value="Pectin_lyase_fold/virulence"/>
</dbReference>
<dbReference type="CDD" id="cd23668">
    <property type="entry name" value="GH55_beta13glucanase-like"/>
    <property type="match status" value="1"/>
</dbReference>
<reference evidence="7 8" key="1">
    <citation type="submission" date="2024-07" db="EMBL/GenBank/DDBJ databases">
        <title>Section-level genome sequencing and comparative genomics of Aspergillus sections Usti and Cavernicolus.</title>
        <authorList>
            <consortium name="Lawrence Berkeley National Laboratory"/>
            <person name="Nybo J.L."/>
            <person name="Vesth T.C."/>
            <person name="Theobald S."/>
            <person name="Frisvad J.C."/>
            <person name="Larsen T.O."/>
            <person name="Kjaerboelling I."/>
            <person name="Rothschild-Mancinelli K."/>
            <person name="Lyhne E.K."/>
            <person name="Kogle M.E."/>
            <person name="Barry K."/>
            <person name="Clum A."/>
            <person name="Na H."/>
            <person name="Ledsgaard L."/>
            <person name="Lin J."/>
            <person name="Lipzen A."/>
            <person name="Kuo A."/>
            <person name="Riley R."/>
            <person name="Mondo S."/>
            <person name="Labutti K."/>
            <person name="Haridas S."/>
            <person name="Pangalinan J."/>
            <person name="Salamov A.A."/>
            <person name="Simmons B.A."/>
            <person name="Magnuson J.K."/>
            <person name="Chen J."/>
            <person name="Drula E."/>
            <person name="Henrissat B."/>
            <person name="Wiebenga A."/>
            <person name="Lubbers R.J."/>
            <person name="Gomes A.C."/>
            <person name="Makela M.R."/>
            <person name="Stajich J."/>
            <person name="Grigoriev I.V."/>
            <person name="Mortensen U.H."/>
            <person name="De Vries R.P."/>
            <person name="Baker S.E."/>
            <person name="Andersen M.R."/>
        </authorList>
    </citation>
    <scope>NUCLEOTIDE SEQUENCE [LARGE SCALE GENOMIC DNA]</scope>
    <source>
        <strain evidence="7 8">CBS 588.65</strain>
    </source>
</reference>
<dbReference type="PANTHER" id="PTHR33928">
    <property type="entry name" value="POLYGALACTURONASE QRT3"/>
    <property type="match status" value="1"/>
</dbReference>
<feature type="domain" description="Rhamnogalacturonase A/B/Epimerase-like pectate lyase" evidence="6">
    <location>
        <begin position="102"/>
        <end position="336"/>
    </location>
</feature>
<comment type="caution">
    <text evidence="7">The sequence shown here is derived from an EMBL/GenBank/DDBJ whole genome shotgun (WGS) entry which is preliminary data.</text>
</comment>
<evidence type="ECO:0000256" key="4">
    <source>
        <dbReference type="SAM" id="MobiDB-lite"/>
    </source>
</evidence>
<feature type="compositionally biased region" description="Low complexity" evidence="4">
    <location>
        <begin position="1529"/>
        <end position="1548"/>
    </location>
</feature>
<feature type="signal peptide" evidence="5">
    <location>
        <begin position="1"/>
        <end position="19"/>
    </location>
</feature>
<keyword evidence="8" id="KW-1185">Reference proteome</keyword>
<sequence>MLLPLWLLQLILLVPLGSGQHLPVFSDFPPAPYMVDQEGNTFGTAPDQGTRNGPVLPKSNSTLGANHGLNRLASTAKTQSSYWLANMEHGQMPYAPSGYKVWRNVMDYGATGDGVTDDTAAINAAVTDGNRCGASCGSTTTLGAIVYFPPGTYAISSPILQYYYTQFIGDPTDRPTIAGLASFSGIALIDTDLYIPGGNGSEWYVNQNQFYRQIRNFIFDLTAMPASNQEGDQTYVPTGIHWQVAQSTSLQNLHFNMPLSTAAGATTAVGIFTENGSGGFMSDLSFYGGNLGMRVGSQQFTATNLQFTSCLTAVSMIWDWGWTWKNVNVLSCYVAFDCTQMGGIDGQGVGSLTVLDSTFNGVPYAITVNNNNRPAITLDNLLVENSASVVLISGGATLLAGPTSGSETISSWAMGRRYTSLYDVGSNELSNLQPVPSKPAGLLSDGSQWFQRSRPQYEDLSSSSFISVADYGAVGDGTGDQSAAINEALANANGAVVFFPAGIYAIQSGVFVPVGTRIVGEAWSQIMATGSYFQDADNPAVAVTVGHAGDQGVVEISDILLTVSGPTAGAILLQWNVHESTQGSAGMWDTHFRVGGAVGSNLQAADCPASGSVDPNCMAASLLLHVPSYASGYFENVWAWVADHDLDIPEQSQINIFCGRGILVESSGPTWLYGTSSEHSVLYQYQVTNASNIFLGHLQTESPYYQATPPATNPFSLGQFVDDPLFENCLGPADACAKAWAVRILKSTEVYIYGAGVYSWFDAYRQDCLTTESCQKALIDTSYSQGIWMYSVYTKGSTESISPQGGLPVVMQADNRNGYLTAISAWLALAEGGGDLGGDAAGNSRHVTPDNVSIVPLPCTTVAPSATFTMSAECTSGILALPTAGTQNSPPGPSECEEECDIFRLLSQTCCGSDGTLANPILIPPLLPLPLPIPLPIGFIPNVPFSIPINPELAGDDSDGDDGTQTIPCCVPLAAPLVIPAGFIPLPDADVPPLLIPPPITLPNTDGPSTARAADCTSGVCCDPSLSMSIGLCGNGNFPLYLPGAGIDCSTPDDAADLAPFLTDCQSWAMENPDEVAVYADVVQQCLDCPGVEGLSKRDVAIPPHHNNHSTPALVERADACPSPPATSTTTAPPSNPTCDRTYTCDGARFPNVCGHAESAISVRGFPAVMTRQRSGIHGTQPWYKGKYGSDAIKERVAGSRPAEGWGLAGCTVEEYPWSSGRVRTMKPALRLVPEEENRNHGRDLNLWFNGWSNEVGGFRETIGRPFCVEFINSKLNEGNDYGLSTDAGTLNSCAAPYGPEFLLVTSGTGYVTRDTPNDWDPWFNVEGSGRLSAHTIISNTRTKIVVDRPPMWCKNPSPGMLTSVDGGRRKVASAVSNGAIPPEEQEGKSISCRGVPENLQKRAYGRRNKSRSGDPFDSSDSSNLFFKDEDEPDLRRVSSGGPNLPVAKLDLDHNVTAPLISHAGDTAVAGALAKRQSIPSVFGGSYLDVNIYNYLPMCQSDDDYDPCYLTQCNYYDANGDLVGDADGSSSTTTAPPTSTTTSSAPTPTVTCTDSCLSPGDCSCNCSNGGVYVDTCADWCCITPAGATYEYNWLCGSDLSQSCPL</sequence>
<organism evidence="7 8">
    <name type="scientific">Aspergillus granulosus</name>
    <dbReference type="NCBI Taxonomy" id="176169"/>
    <lineage>
        <taxon>Eukaryota</taxon>
        <taxon>Fungi</taxon>
        <taxon>Dikarya</taxon>
        <taxon>Ascomycota</taxon>
        <taxon>Pezizomycotina</taxon>
        <taxon>Eurotiomycetes</taxon>
        <taxon>Eurotiomycetidae</taxon>
        <taxon>Eurotiales</taxon>
        <taxon>Aspergillaceae</taxon>
        <taxon>Aspergillus</taxon>
        <taxon>Aspergillus subgen. Nidulantes</taxon>
    </lineage>
</organism>
<evidence type="ECO:0000256" key="3">
    <source>
        <dbReference type="ARBA" id="ARBA00022729"/>
    </source>
</evidence>
<feature type="chain" id="PRO_5047522988" evidence="5">
    <location>
        <begin position="20"/>
        <end position="1605"/>
    </location>
</feature>
<dbReference type="SUPFAM" id="SSF51126">
    <property type="entry name" value="Pectin lyase-like"/>
    <property type="match status" value="2"/>
</dbReference>
<evidence type="ECO:0000313" key="8">
    <source>
        <dbReference type="Proteomes" id="UP001610334"/>
    </source>
</evidence>
<feature type="domain" description="Rhamnogalacturonase A/B/Epimerase-like pectate lyase" evidence="6">
    <location>
        <begin position="465"/>
        <end position="532"/>
    </location>
</feature>
<protein>
    <submittedName>
        <fullName evidence="7">Pectate lyase superfamily protein-domain-containing protein</fullName>
    </submittedName>
</protein>
<keyword evidence="7" id="KW-0456">Lyase</keyword>
<dbReference type="InterPro" id="IPR012334">
    <property type="entry name" value="Pectin_lyas_fold"/>
</dbReference>
<accession>A0ABR4I4F3</accession>
<dbReference type="PANTHER" id="PTHR33928:SF2">
    <property type="entry name" value="PECTATE LYASE SUPERFAMILY PROTEIN DOMAIN-CONTAINING PROTEIN-RELATED"/>
    <property type="match status" value="1"/>
</dbReference>
<dbReference type="Proteomes" id="UP001610334">
    <property type="component" value="Unassembled WGS sequence"/>
</dbReference>
<name>A0ABR4I4F3_9EURO</name>
<evidence type="ECO:0000313" key="7">
    <source>
        <dbReference type="EMBL" id="KAL2822638.1"/>
    </source>
</evidence>
<evidence type="ECO:0000256" key="2">
    <source>
        <dbReference type="ARBA" id="ARBA00022525"/>
    </source>
</evidence>
<proteinExistence type="predicted"/>
<gene>
    <name evidence="7" type="ORF">BJX63DRAFT_427197</name>
</gene>
<evidence type="ECO:0000256" key="1">
    <source>
        <dbReference type="ARBA" id="ARBA00004613"/>
    </source>
</evidence>
<dbReference type="Gene3D" id="2.160.20.10">
    <property type="entry name" value="Single-stranded right-handed beta-helix, Pectin lyase-like"/>
    <property type="match status" value="2"/>
</dbReference>
<evidence type="ECO:0000256" key="5">
    <source>
        <dbReference type="SAM" id="SignalP"/>
    </source>
</evidence>
<comment type="subcellular location">
    <subcellularLocation>
        <location evidence="1">Secreted</location>
    </subcellularLocation>
</comment>
<feature type="region of interest" description="Disordered" evidence="4">
    <location>
        <begin position="1403"/>
        <end position="1442"/>
    </location>
</feature>
<keyword evidence="2" id="KW-0964">Secreted</keyword>
<dbReference type="EMBL" id="JBFXLT010000002">
    <property type="protein sequence ID" value="KAL2822638.1"/>
    <property type="molecule type" value="Genomic_DNA"/>
</dbReference>
<dbReference type="Pfam" id="PF12708">
    <property type="entry name" value="Pect-lyase_RHGA_epim"/>
    <property type="match status" value="2"/>
</dbReference>
<dbReference type="InterPro" id="IPR024535">
    <property type="entry name" value="RHGA/B-epi-like_pectate_lyase"/>
</dbReference>
<dbReference type="InterPro" id="IPR039279">
    <property type="entry name" value="QRT3-like"/>
</dbReference>
<dbReference type="GO" id="GO:0016829">
    <property type="term" value="F:lyase activity"/>
    <property type="evidence" value="ECO:0007669"/>
    <property type="project" value="UniProtKB-KW"/>
</dbReference>
<evidence type="ECO:0000259" key="6">
    <source>
        <dbReference type="Pfam" id="PF12708"/>
    </source>
</evidence>
<feature type="region of interest" description="Disordered" evidence="4">
    <location>
        <begin position="1527"/>
        <end position="1548"/>
    </location>
</feature>